<organism evidence="3 4">
    <name type="scientific">Nocardia arthritidis</name>
    <dbReference type="NCBI Taxonomy" id="228602"/>
    <lineage>
        <taxon>Bacteria</taxon>
        <taxon>Bacillati</taxon>
        <taxon>Actinomycetota</taxon>
        <taxon>Actinomycetes</taxon>
        <taxon>Mycobacteriales</taxon>
        <taxon>Nocardiaceae</taxon>
        <taxon>Nocardia</taxon>
    </lineage>
</organism>
<dbReference type="AlphaFoldDB" id="A0A6G9YEN8"/>
<sequence>MRVLRTLAAIFGVTLLTLLLPATPASAVTPVTVVHTEHVKAGPYDVTLGFSVWPLRAMKSLDFTFTPDGGIAGKSGKLVLDGPGFKGGHEVEPLVRHPRERDDWGLDVRAFDAPGTYRIGFEIDGPAGHGAGALENLTVLDQPGPPIAASWVVCALPVLGLIALFAIAWRRVRPGRMAAAAPL</sequence>
<name>A0A6G9YEN8_9NOCA</name>
<accession>A0A6G9YEN8</accession>
<gene>
    <name evidence="3" type="ORF">F5544_18825</name>
</gene>
<keyword evidence="2" id="KW-0732">Signal</keyword>
<evidence type="ECO:0008006" key="5">
    <source>
        <dbReference type="Google" id="ProtNLM"/>
    </source>
</evidence>
<keyword evidence="1" id="KW-0472">Membrane</keyword>
<dbReference type="RefSeq" id="WP_167474418.1">
    <property type="nucleotide sequence ID" value="NZ_CP046172.1"/>
</dbReference>
<proteinExistence type="predicted"/>
<keyword evidence="1" id="KW-1133">Transmembrane helix</keyword>
<feature type="transmembrane region" description="Helical" evidence="1">
    <location>
        <begin position="148"/>
        <end position="169"/>
    </location>
</feature>
<reference evidence="3 4" key="1">
    <citation type="journal article" date="2019" name="ACS Chem. Biol.">
        <title>Identification and Mobilization of a Cryptic Antibiotic Biosynthesis Gene Locus from a Human-Pathogenic Nocardia Isolate.</title>
        <authorList>
            <person name="Herisse M."/>
            <person name="Ishida K."/>
            <person name="Porter J.L."/>
            <person name="Howden B."/>
            <person name="Hertweck C."/>
            <person name="Stinear T.P."/>
            <person name="Pidot S.J."/>
        </authorList>
    </citation>
    <scope>NUCLEOTIDE SEQUENCE [LARGE SCALE GENOMIC DNA]</scope>
    <source>
        <strain evidence="3 4">AUSMDU00012717</strain>
    </source>
</reference>
<feature type="signal peptide" evidence="2">
    <location>
        <begin position="1"/>
        <end position="27"/>
    </location>
</feature>
<protein>
    <recommendedName>
        <fullName evidence="5">CopC domain-containing protein</fullName>
    </recommendedName>
</protein>
<dbReference type="Proteomes" id="UP000503540">
    <property type="component" value="Chromosome"/>
</dbReference>
<evidence type="ECO:0000313" key="3">
    <source>
        <dbReference type="EMBL" id="QIS11634.1"/>
    </source>
</evidence>
<keyword evidence="1" id="KW-0812">Transmembrane</keyword>
<dbReference type="EMBL" id="CP046172">
    <property type="protein sequence ID" value="QIS11634.1"/>
    <property type="molecule type" value="Genomic_DNA"/>
</dbReference>
<evidence type="ECO:0000256" key="1">
    <source>
        <dbReference type="SAM" id="Phobius"/>
    </source>
</evidence>
<evidence type="ECO:0000256" key="2">
    <source>
        <dbReference type="SAM" id="SignalP"/>
    </source>
</evidence>
<keyword evidence="4" id="KW-1185">Reference proteome</keyword>
<evidence type="ECO:0000313" key="4">
    <source>
        <dbReference type="Proteomes" id="UP000503540"/>
    </source>
</evidence>
<feature type="chain" id="PRO_5026107363" description="CopC domain-containing protein" evidence="2">
    <location>
        <begin position="28"/>
        <end position="183"/>
    </location>
</feature>
<dbReference type="KEGG" id="nah:F5544_18825"/>